<reference evidence="8" key="1">
    <citation type="journal article" date="2021" name="PeerJ">
        <title>Extensive microbial diversity within the chicken gut microbiome revealed by metagenomics and culture.</title>
        <authorList>
            <person name="Gilroy R."/>
            <person name="Ravi A."/>
            <person name="Getino M."/>
            <person name="Pursley I."/>
            <person name="Horton D.L."/>
            <person name="Alikhan N.F."/>
            <person name="Baker D."/>
            <person name="Gharbi K."/>
            <person name="Hall N."/>
            <person name="Watson M."/>
            <person name="Adriaenssens E.M."/>
            <person name="Foster-Nyarko E."/>
            <person name="Jarju S."/>
            <person name="Secka A."/>
            <person name="Antonio M."/>
            <person name="Oren A."/>
            <person name="Chaudhuri R.R."/>
            <person name="La Ragione R."/>
            <person name="Hildebrand F."/>
            <person name="Pallen M.J."/>
        </authorList>
    </citation>
    <scope>NUCLEOTIDE SEQUENCE</scope>
    <source>
        <strain evidence="8">CHK178-16964</strain>
    </source>
</reference>
<dbReference type="Gene3D" id="3.20.20.100">
    <property type="entry name" value="NADP-dependent oxidoreductase domain"/>
    <property type="match status" value="1"/>
</dbReference>
<evidence type="ECO:0000259" key="7">
    <source>
        <dbReference type="Pfam" id="PF00248"/>
    </source>
</evidence>
<evidence type="ECO:0000256" key="2">
    <source>
        <dbReference type="ARBA" id="ARBA00022857"/>
    </source>
</evidence>
<dbReference type="PANTHER" id="PTHR43827:SF3">
    <property type="entry name" value="NADP-DEPENDENT OXIDOREDUCTASE DOMAIN-CONTAINING PROTEIN"/>
    <property type="match status" value="1"/>
</dbReference>
<dbReference type="Pfam" id="PF00248">
    <property type="entry name" value="Aldo_ket_red"/>
    <property type="match status" value="1"/>
</dbReference>
<proteinExistence type="inferred from homology"/>
<dbReference type="PIRSF" id="PIRSF000097">
    <property type="entry name" value="AKR"/>
    <property type="match status" value="1"/>
</dbReference>
<dbReference type="InterPro" id="IPR018170">
    <property type="entry name" value="Aldo/ket_reductase_CS"/>
</dbReference>
<keyword evidence="3" id="KW-0560">Oxidoreductase</keyword>
<evidence type="ECO:0000256" key="6">
    <source>
        <dbReference type="PIRSR" id="PIRSR000097-3"/>
    </source>
</evidence>
<organism evidence="8 9">
    <name type="scientific">Candidatus Lachnoclostridium stercoravium</name>
    <dbReference type="NCBI Taxonomy" id="2838633"/>
    <lineage>
        <taxon>Bacteria</taxon>
        <taxon>Bacillati</taxon>
        <taxon>Bacillota</taxon>
        <taxon>Clostridia</taxon>
        <taxon>Lachnospirales</taxon>
        <taxon>Lachnospiraceae</taxon>
    </lineage>
</organism>
<dbReference type="FunFam" id="3.20.20.100:FF:000015">
    <property type="entry name" value="Oxidoreductase, aldo/keto reductase family"/>
    <property type="match status" value="1"/>
</dbReference>
<evidence type="ECO:0000256" key="1">
    <source>
        <dbReference type="ARBA" id="ARBA00007905"/>
    </source>
</evidence>
<dbReference type="EMBL" id="DWZA01000102">
    <property type="protein sequence ID" value="HJA72345.1"/>
    <property type="molecule type" value="Genomic_DNA"/>
</dbReference>
<name>A0A9D2HIS4_9FIRM</name>
<dbReference type="PROSITE" id="PS00063">
    <property type="entry name" value="ALDOKETO_REDUCTASE_3"/>
    <property type="match status" value="1"/>
</dbReference>
<dbReference type="CDD" id="cd19071">
    <property type="entry name" value="AKR_AKR1-5-like"/>
    <property type="match status" value="1"/>
</dbReference>
<dbReference type="PRINTS" id="PR00069">
    <property type="entry name" value="ALDKETRDTASE"/>
</dbReference>
<comment type="caution">
    <text evidence="8">The sequence shown here is derived from an EMBL/GenBank/DDBJ whole genome shotgun (WGS) entry which is preliminary data.</text>
</comment>
<dbReference type="PANTHER" id="PTHR43827">
    <property type="entry name" value="2,5-DIKETO-D-GLUCONIC ACID REDUCTASE"/>
    <property type="match status" value="1"/>
</dbReference>
<feature type="domain" description="NADP-dependent oxidoreductase" evidence="7">
    <location>
        <begin position="19"/>
        <end position="257"/>
    </location>
</feature>
<evidence type="ECO:0000313" key="8">
    <source>
        <dbReference type="EMBL" id="HJA72345.1"/>
    </source>
</evidence>
<comment type="similarity">
    <text evidence="1">Belongs to the aldo/keto reductase family.</text>
</comment>
<evidence type="ECO:0000256" key="4">
    <source>
        <dbReference type="PIRSR" id="PIRSR000097-1"/>
    </source>
</evidence>
<feature type="binding site" evidence="5">
    <location>
        <position position="107"/>
    </location>
    <ligand>
        <name>substrate</name>
    </ligand>
</feature>
<protein>
    <submittedName>
        <fullName evidence="8">Aldo/keto reductase</fullName>
    </submittedName>
</protein>
<dbReference type="PROSITE" id="PS00062">
    <property type="entry name" value="ALDOKETO_REDUCTASE_2"/>
    <property type="match status" value="1"/>
</dbReference>
<keyword evidence="2" id="KW-0521">NADP</keyword>
<evidence type="ECO:0000256" key="5">
    <source>
        <dbReference type="PIRSR" id="PIRSR000097-2"/>
    </source>
</evidence>
<dbReference type="InterPro" id="IPR036812">
    <property type="entry name" value="NAD(P)_OxRdtase_dom_sf"/>
</dbReference>
<dbReference type="PROSITE" id="PS00798">
    <property type="entry name" value="ALDOKETO_REDUCTASE_1"/>
    <property type="match status" value="1"/>
</dbReference>
<reference evidence="8" key="2">
    <citation type="submission" date="2021-04" db="EMBL/GenBank/DDBJ databases">
        <authorList>
            <person name="Gilroy R."/>
        </authorList>
    </citation>
    <scope>NUCLEOTIDE SEQUENCE</scope>
    <source>
        <strain evidence="8">CHK178-16964</strain>
    </source>
</reference>
<evidence type="ECO:0000256" key="3">
    <source>
        <dbReference type="ARBA" id="ARBA00023002"/>
    </source>
</evidence>
<dbReference type="InterPro" id="IPR023210">
    <property type="entry name" value="NADP_OxRdtase_dom"/>
</dbReference>
<dbReference type="InterPro" id="IPR020471">
    <property type="entry name" value="AKR"/>
</dbReference>
<sequence length="278" mass="31836">MGRVYTLRNGVQMPAVGYGTYKSTDGSDERVIRMALEAGYRLLDTAAFYGNEEQVGKAVRDSGIPRQEIFLTTKVWKTDMGYEKTRKSIQNSLERLQCGYLDLCLLHWPKPDPDFKDWKELDLESWRAMEEACRQGRVRAIGVSNFLPHHLEPLMERADILPAVDQLELHVGYMQEAAVAYCRENGIQVQAWSPLGRQRVMNEPTVVCMAEKYGLTPAQLLLKFLLSQDIAVVPKSSSPERMRENLELPDVRISREDLYFLRCLPQMGWGGEHPDLKK</sequence>
<dbReference type="GO" id="GO:0016616">
    <property type="term" value="F:oxidoreductase activity, acting on the CH-OH group of donors, NAD or NADP as acceptor"/>
    <property type="evidence" value="ECO:0007669"/>
    <property type="project" value="UniProtKB-ARBA"/>
</dbReference>
<gene>
    <name evidence="8" type="ORF">IAA07_12375</name>
</gene>
<dbReference type="AlphaFoldDB" id="A0A9D2HIS4"/>
<feature type="active site" description="Proton donor" evidence="4">
    <location>
        <position position="49"/>
    </location>
</feature>
<dbReference type="Proteomes" id="UP000823900">
    <property type="component" value="Unassembled WGS sequence"/>
</dbReference>
<evidence type="ECO:0000313" key="9">
    <source>
        <dbReference type="Proteomes" id="UP000823900"/>
    </source>
</evidence>
<accession>A0A9D2HIS4</accession>
<dbReference type="SUPFAM" id="SSF51430">
    <property type="entry name" value="NAD(P)-linked oxidoreductase"/>
    <property type="match status" value="1"/>
</dbReference>
<feature type="site" description="Lowers pKa of active site Tyr" evidence="6">
    <location>
        <position position="74"/>
    </location>
</feature>